<dbReference type="RefSeq" id="WP_242334843.1">
    <property type="nucleotide sequence ID" value="NZ_CP071872.1"/>
</dbReference>
<dbReference type="Proteomes" id="UP000828924">
    <property type="component" value="Chromosome"/>
</dbReference>
<evidence type="ECO:0000313" key="1">
    <source>
        <dbReference type="EMBL" id="UNM14677.1"/>
    </source>
</evidence>
<keyword evidence="2" id="KW-1185">Reference proteome</keyword>
<name>A0ABY3WTP8_9ACTN</name>
<dbReference type="EMBL" id="CP071872">
    <property type="protein sequence ID" value="UNM14677.1"/>
    <property type="molecule type" value="Genomic_DNA"/>
</dbReference>
<proteinExistence type="predicted"/>
<protein>
    <submittedName>
        <fullName evidence="1">Uncharacterized protein</fullName>
    </submittedName>
</protein>
<sequence length="167" mass="18582">MELSERVGHLADRLAHPLQFRGVALFLERNRHELQSAGVGSDVPVTRSGLEDLLVLGDHRLFAGPYQHIGLELESDLPLDFNGSVDRGGAVCRGERAVRVPLDRGRGGHRRDRNRLRLPLRVIVLVGDPQTVPHVGARYRPLPLLADMMQFVRQDLRPGDVSDDVVP</sequence>
<gene>
    <name evidence="1" type="ORF">J4032_27330</name>
</gene>
<evidence type="ECO:0000313" key="2">
    <source>
        <dbReference type="Proteomes" id="UP000828924"/>
    </source>
</evidence>
<organism evidence="1 2">
    <name type="scientific">Streptomyces formicae</name>
    <dbReference type="NCBI Taxonomy" id="1616117"/>
    <lineage>
        <taxon>Bacteria</taxon>
        <taxon>Bacillati</taxon>
        <taxon>Actinomycetota</taxon>
        <taxon>Actinomycetes</taxon>
        <taxon>Kitasatosporales</taxon>
        <taxon>Streptomycetaceae</taxon>
        <taxon>Streptomyces</taxon>
    </lineage>
</organism>
<accession>A0ABY3WTP8</accession>
<reference evidence="1 2" key="1">
    <citation type="submission" date="2021-03" db="EMBL/GenBank/DDBJ databases">
        <title>Complete genome of Streptomyces formicae strain 1H-GS9 (DSM 100524).</title>
        <authorList>
            <person name="Atanasov K.E."/>
            <person name="Altabella T."/>
            <person name="Ferrer A."/>
        </authorList>
    </citation>
    <scope>NUCLEOTIDE SEQUENCE [LARGE SCALE GENOMIC DNA]</scope>
    <source>
        <strain evidence="1 2">1H-GS9</strain>
    </source>
</reference>